<evidence type="ECO:0000256" key="2">
    <source>
        <dbReference type="ARBA" id="ARBA00022490"/>
    </source>
</evidence>
<dbReference type="SUPFAM" id="SSF48371">
    <property type="entry name" value="ARM repeat"/>
    <property type="match status" value="1"/>
</dbReference>
<keyword evidence="7" id="KW-1185">Reference proteome</keyword>
<evidence type="ECO:0000313" key="7">
    <source>
        <dbReference type="Proteomes" id="UP001642409"/>
    </source>
</evidence>
<reference evidence="6 7" key="2">
    <citation type="submission" date="2024-07" db="EMBL/GenBank/DDBJ databases">
        <authorList>
            <person name="Akdeniz Z."/>
        </authorList>
    </citation>
    <scope>NUCLEOTIDE SEQUENCE [LARGE SCALE GENOMIC DNA]</scope>
</reference>
<dbReference type="InterPro" id="IPR045110">
    <property type="entry name" value="XMAP215"/>
</dbReference>
<dbReference type="EMBL" id="CAXDID020000318">
    <property type="protein sequence ID" value="CAL6076218.1"/>
    <property type="molecule type" value="Genomic_DNA"/>
</dbReference>
<gene>
    <name evidence="5" type="ORF">HINF_LOCUS56938</name>
    <name evidence="6" type="ORF">HINF_LOCUS57586</name>
</gene>
<organism evidence="5">
    <name type="scientific">Hexamita inflata</name>
    <dbReference type="NCBI Taxonomy" id="28002"/>
    <lineage>
        <taxon>Eukaryota</taxon>
        <taxon>Metamonada</taxon>
        <taxon>Diplomonadida</taxon>
        <taxon>Hexamitidae</taxon>
        <taxon>Hexamitinae</taxon>
        <taxon>Hexamita</taxon>
    </lineage>
</organism>
<dbReference type="GO" id="GO:0030951">
    <property type="term" value="P:establishment or maintenance of microtubule cytoskeleton polarity"/>
    <property type="evidence" value="ECO:0007669"/>
    <property type="project" value="InterPro"/>
</dbReference>
<evidence type="ECO:0000259" key="4">
    <source>
        <dbReference type="SMART" id="SM01349"/>
    </source>
</evidence>
<evidence type="ECO:0000256" key="1">
    <source>
        <dbReference type="ARBA" id="ARBA00004245"/>
    </source>
</evidence>
<reference evidence="5" key="1">
    <citation type="submission" date="2023-06" db="EMBL/GenBank/DDBJ databases">
        <authorList>
            <person name="Kurt Z."/>
        </authorList>
    </citation>
    <scope>NUCLEOTIDE SEQUENCE</scope>
</reference>
<comment type="subcellular location">
    <subcellularLocation>
        <location evidence="1">Cytoplasm</location>
        <location evidence="1">Cytoskeleton</location>
    </subcellularLocation>
</comment>
<evidence type="ECO:0000256" key="3">
    <source>
        <dbReference type="ARBA" id="ARBA00023212"/>
    </source>
</evidence>
<dbReference type="InterPro" id="IPR034085">
    <property type="entry name" value="TOG"/>
</dbReference>
<dbReference type="GO" id="GO:0046785">
    <property type="term" value="P:microtubule polymerization"/>
    <property type="evidence" value="ECO:0007669"/>
    <property type="project" value="InterPro"/>
</dbReference>
<dbReference type="GO" id="GO:0051010">
    <property type="term" value="F:microtubule plus-end binding"/>
    <property type="evidence" value="ECO:0007669"/>
    <property type="project" value="InterPro"/>
</dbReference>
<dbReference type="GO" id="GO:0005856">
    <property type="term" value="C:cytoskeleton"/>
    <property type="evidence" value="ECO:0007669"/>
    <property type="project" value="UniProtKB-SubCell"/>
</dbReference>
<proteinExistence type="predicted"/>
<dbReference type="GO" id="GO:0061863">
    <property type="term" value="F:microtubule plus end polymerase"/>
    <property type="evidence" value="ECO:0007669"/>
    <property type="project" value="InterPro"/>
</dbReference>
<dbReference type="SMART" id="SM01349">
    <property type="entry name" value="TOG"/>
    <property type="match status" value="1"/>
</dbReference>
<dbReference type="InterPro" id="IPR011989">
    <property type="entry name" value="ARM-like"/>
</dbReference>
<evidence type="ECO:0000313" key="5">
    <source>
        <dbReference type="EMBL" id="CAI9969293.1"/>
    </source>
</evidence>
<evidence type="ECO:0000313" key="6">
    <source>
        <dbReference type="EMBL" id="CAL6076218.1"/>
    </source>
</evidence>
<dbReference type="InterPro" id="IPR048491">
    <property type="entry name" value="XMAP215_CLASP_TOG"/>
</dbReference>
<dbReference type="EMBL" id="CATOUU010001055">
    <property type="protein sequence ID" value="CAI9969293.1"/>
    <property type="molecule type" value="Genomic_DNA"/>
</dbReference>
<keyword evidence="2" id="KW-0963">Cytoplasm</keyword>
<keyword evidence="3" id="KW-0206">Cytoskeleton</keyword>
<dbReference type="PANTHER" id="PTHR12609">
    <property type="entry name" value="MICROTUBULE ASSOCIATED PROTEIN XMAP215"/>
    <property type="match status" value="1"/>
</dbReference>
<sequence>MQGDMYQDPQNELNPEVLMYGKIQNDEQGFNQAPKPVMSEFPDEEVQNVQFQLIPGRILQQCQSKAVKERMGAFDAILITIEQNDKNAVTEISQQLPLLMKESNAIILQKLLQVVMFAIENNLINSPSALGKSIAENNFGSPKQGIKDSIQQILLKLSKMDYDSIVDVLINQLSAKSAKIQIEASACLLEIMKHQIKNPQNLIQMLVNALQNKEQQVRKNCTDILVQMTLQMNKNDILQILKQKKLPPTNLQTIEQALSEMQPEVIENQAVEVVQVVQSRNTKYLWIQEAPQPYALPKAFDERLKNPQWKEKKQVLEDAIAALDQAQTVQASFDINRTIQELKLMIQEELTAPVVGLIYKFLGACALHGMALGSASIYRQLLQTIMHRVKERKFAIISGFQIFSQSLLVKYHIKDIIPEYFTIALPHKNPEVKEDLCKFLKVVYATSVVYCLCSPENENQAINWVGNDQFPNSTFMDVEEGTIPEEGERSYGMQLNSKLLRQKSINGAIFATFFVNGELNLNPIIMQEQIIAFVNSADKLLNDIQENVRQLSKRMFCLFIIAHISEAYDALQRSGNDPNVQQAYECMFSLLYEVLHQHKRKIELQQMLSLMLNYLQVDIFNSLIDDSTVCARPQIIVKTVETNLQQIVQEPQQPQQQPQQMNVQPKKILQTIQTKQNTTVQKQQNTTKSVEQMYKQRMISSSKFVVDPNNQNSPVNKTCLEEFFNQFSTAIGGSLVQSMFIKGVVQLSIPVSGSIKTLTDGVKQLIEINKQGDSNFFNRDLILRYSNLLLCDGFVAKQLPSPSTVKLALELIDSVVFMMQNIGQKFNSYDMECGCLVLLGRLEQFNNIKHSLMKTIEDFYFQSEKQTEMVEYILSNYIGKSSRYLIRQIPTKISLVRVCLAMACDCAINQQIFNINATMFTNLISQQQQFGVENGQLTDCSLTQNLPIKVTQAKQIATHLLQLLFAVCASDLRQKITPIIQRQCPNEQMQIFSPVHYLQAHTVLDAPVQEDLVYQPFQPQQQVNTVQHQKLHKTDVLQINELQVQPPQAYNTPFIPQQQTYNQSRQQMTQPLNYQAIQQPFHPIEPQQPNIQYQITEPPLQNFANVEAAQPQYNLQPPLQQSQQSLKYQSLAVKKTPNRRVTFAEEGKDAVESMPFNLVDMNKLSFTVGSLPTDKFEPKTPDIRSVKHQKVEPEMQENIQQLFNPVLSNRQMVLFTVNLFKCLTLQFRQVRQFNNFAVESQIQQIIRQVSNLLRSHLPQQQMYSPITDITSKLIRNYCLIQNELFQSTLSDQENLLKLVFEDLIFASALFNNQINKSINGKVQGLIHGTVINILQRSTSSKIMCALVNILSQFNTARLGRPLQCNWLQFEILSHPELEEFQLSSQFAQDIIKRLQTQFLDELVDEFLIRQQEADLVFDKSDLSSQIGLRQNYKELETNYFGFMEQVSKNHVSSFENSIFCLHLFFLKQKDAQYQRYQEADIEFKLIQTLVKQIYEHIGNGIYLFTQKVPRVNGVELRGLLK</sequence>
<protein>
    <recommendedName>
        <fullName evidence="4">TOG domain-containing protein</fullName>
    </recommendedName>
</protein>
<dbReference type="Pfam" id="PF21041">
    <property type="entry name" value="XMAP215_CLASP_TOG"/>
    <property type="match status" value="1"/>
</dbReference>
<comment type="caution">
    <text evidence="5">The sequence shown here is derived from an EMBL/GenBank/DDBJ whole genome shotgun (WGS) entry which is preliminary data.</text>
</comment>
<name>A0AA86R5J7_9EUKA</name>
<accession>A0AA86R5J7</accession>
<dbReference type="InterPro" id="IPR016024">
    <property type="entry name" value="ARM-type_fold"/>
</dbReference>
<dbReference type="Gene3D" id="1.25.10.10">
    <property type="entry name" value="Leucine-rich Repeat Variant"/>
    <property type="match status" value="2"/>
</dbReference>
<dbReference type="Proteomes" id="UP001642409">
    <property type="component" value="Unassembled WGS sequence"/>
</dbReference>
<dbReference type="GO" id="GO:0007051">
    <property type="term" value="P:spindle organization"/>
    <property type="evidence" value="ECO:0007669"/>
    <property type="project" value="InterPro"/>
</dbReference>
<feature type="domain" description="TOG" evidence="4">
    <location>
        <begin position="40"/>
        <end position="267"/>
    </location>
</feature>